<gene>
    <name evidence="6" type="ORF">SAMN05216266_106258</name>
</gene>
<dbReference type="PANTHER" id="PTHR11941:SF54">
    <property type="entry name" value="ENOYL-COA HYDRATASE, MITOCHONDRIAL"/>
    <property type="match status" value="1"/>
</dbReference>
<dbReference type="PROSITE" id="PS00166">
    <property type="entry name" value="ENOYL_COA_HYDRATASE"/>
    <property type="match status" value="1"/>
</dbReference>
<reference evidence="7" key="1">
    <citation type="submission" date="2016-10" db="EMBL/GenBank/DDBJ databases">
        <authorList>
            <person name="Varghese N."/>
            <person name="Submissions S."/>
        </authorList>
    </citation>
    <scope>NUCLEOTIDE SEQUENCE [LARGE SCALE GENOMIC DNA]</scope>
    <source>
        <strain evidence="7">CGMCC 4.3568</strain>
    </source>
</reference>
<sequence length="259" mass="27672">MTEGLEFVRDGEIARLTFARPEKMNAITHGMWSAIAEIVTEVEADRGLTALVITGAGANFSAGADISEFRDLRSSAEGAATYDKAVHAAVAALSGMRKPSIAMIQGNCIGGGCQVAVACDFRFAEEGSRFGITPAKLGIVYDFISTRQLVSLVGPAHARYFLLSGQLVDSARAREIGLVNDVVAGGTLEAFTLDFAATLNSRSQTSIRGMNRIIEKIQSGQSESDQEIEQIRADAIHGADYAEGVAAFLERRKAAFTYR</sequence>
<dbReference type="RefSeq" id="WP_091673072.1">
    <property type="nucleotide sequence ID" value="NZ_FOKG01000006.1"/>
</dbReference>
<name>A0A1I0ZB63_9PSEU</name>
<evidence type="ECO:0000256" key="5">
    <source>
        <dbReference type="RuleBase" id="RU003707"/>
    </source>
</evidence>
<dbReference type="CDD" id="cd06558">
    <property type="entry name" value="crotonase-like"/>
    <property type="match status" value="1"/>
</dbReference>
<keyword evidence="7" id="KW-1185">Reference proteome</keyword>
<comment type="similarity">
    <text evidence="1 5">Belongs to the enoyl-CoA hydratase/isomerase family.</text>
</comment>
<evidence type="ECO:0000313" key="6">
    <source>
        <dbReference type="EMBL" id="SFB22642.1"/>
    </source>
</evidence>
<organism evidence="6 7">
    <name type="scientific">Amycolatopsis marina</name>
    <dbReference type="NCBI Taxonomy" id="490629"/>
    <lineage>
        <taxon>Bacteria</taxon>
        <taxon>Bacillati</taxon>
        <taxon>Actinomycetota</taxon>
        <taxon>Actinomycetes</taxon>
        <taxon>Pseudonocardiales</taxon>
        <taxon>Pseudonocardiaceae</taxon>
        <taxon>Amycolatopsis</taxon>
    </lineage>
</organism>
<proteinExistence type="inferred from homology"/>
<dbReference type="Gene3D" id="1.10.12.10">
    <property type="entry name" value="Lyase 2-enoyl-coa Hydratase, Chain A, domain 2"/>
    <property type="match status" value="1"/>
</dbReference>
<evidence type="ECO:0000256" key="1">
    <source>
        <dbReference type="ARBA" id="ARBA00005254"/>
    </source>
</evidence>
<evidence type="ECO:0000256" key="2">
    <source>
        <dbReference type="ARBA" id="ARBA00023239"/>
    </source>
</evidence>
<dbReference type="PANTHER" id="PTHR11941">
    <property type="entry name" value="ENOYL-COA HYDRATASE-RELATED"/>
    <property type="match status" value="1"/>
</dbReference>
<dbReference type="GO" id="GO:0004300">
    <property type="term" value="F:enoyl-CoA hydratase activity"/>
    <property type="evidence" value="ECO:0007669"/>
    <property type="project" value="UniProtKB-EC"/>
</dbReference>
<comment type="catalytic activity">
    <reaction evidence="4">
        <text>a 4-saturated-(3S)-3-hydroxyacyl-CoA = a (3E)-enoyl-CoA + H2O</text>
        <dbReference type="Rhea" id="RHEA:20724"/>
        <dbReference type="ChEBI" id="CHEBI:15377"/>
        <dbReference type="ChEBI" id="CHEBI:58521"/>
        <dbReference type="ChEBI" id="CHEBI:137480"/>
        <dbReference type="EC" id="4.2.1.17"/>
    </reaction>
</comment>
<dbReference type="InterPro" id="IPR001753">
    <property type="entry name" value="Enoyl-CoA_hydra/iso"/>
</dbReference>
<dbReference type="Pfam" id="PF00378">
    <property type="entry name" value="ECH_1"/>
    <property type="match status" value="1"/>
</dbReference>
<dbReference type="Gene3D" id="3.90.226.10">
    <property type="entry name" value="2-enoyl-CoA Hydratase, Chain A, domain 1"/>
    <property type="match status" value="1"/>
</dbReference>
<dbReference type="InterPro" id="IPR018376">
    <property type="entry name" value="Enoyl-CoA_hyd/isom_CS"/>
</dbReference>
<evidence type="ECO:0000256" key="3">
    <source>
        <dbReference type="ARBA" id="ARBA00023709"/>
    </source>
</evidence>
<dbReference type="GO" id="GO:0006635">
    <property type="term" value="P:fatty acid beta-oxidation"/>
    <property type="evidence" value="ECO:0007669"/>
    <property type="project" value="TreeGrafter"/>
</dbReference>
<dbReference type="InterPro" id="IPR029045">
    <property type="entry name" value="ClpP/crotonase-like_dom_sf"/>
</dbReference>
<evidence type="ECO:0000256" key="4">
    <source>
        <dbReference type="ARBA" id="ARBA00023717"/>
    </source>
</evidence>
<accession>A0A1I0ZB63</accession>
<dbReference type="InterPro" id="IPR014748">
    <property type="entry name" value="Enoyl-CoA_hydra_C"/>
</dbReference>
<dbReference type="AlphaFoldDB" id="A0A1I0ZB63"/>
<comment type="catalytic activity">
    <reaction evidence="3">
        <text>a (3S)-3-hydroxyacyl-CoA = a (2E)-enoyl-CoA + H2O</text>
        <dbReference type="Rhea" id="RHEA:16105"/>
        <dbReference type="ChEBI" id="CHEBI:15377"/>
        <dbReference type="ChEBI" id="CHEBI:57318"/>
        <dbReference type="ChEBI" id="CHEBI:58856"/>
        <dbReference type="EC" id="4.2.1.17"/>
    </reaction>
</comment>
<dbReference type="STRING" id="490629.SAMN05216266_106258"/>
<dbReference type="SUPFAM" id="SSF52096">
    <property type="entry name" value="ClpP/crotonase"/>
    <property type="match status" value="1"/>
</dbReference>
<evidence type="ECO:0000313" key="7">
    <source>
        <dbReference type="Proteomes" id="UP000243799"/>
    </source>
</evidence>
<dbReference type="EMBL" id="FOKG01000006">
    <property type="protein sequence ID" value="SFB22642.1"/>
    <property type="molecule type" value="Genomic_DNA"/>
</dbReference>
<keyword evidence="2" id="KW-0456">Lyase</keyword>
<dbReference type="Proteomes" id="UP000243799">
    <property type="component" value="Unassembled WGS sequence"/>
</dbReference>
<protein>
    <submittedName>
        <fullName evidence="6">Enoyl-CoA hydratase/carnithine racemase</fullName>
    </submittedName>
</protein>
<dbReference type="OrthoDB" id="4608673at2"/>